<accession>A0A1Y1V3Q1</accession>
<dbReference type="Proteomes" id="UP000193719">
    <property type="component" value="Unassembled WGS sequence"/>
</dbReference>
<evidence type="ECO:0000313" key="3">
    <source>
        <dbReference type="Proteomes" id="UP000193719"/>
    </source>
</evidence>
<keyword evidence="3" id="KW-1185">Reference proteome</keyword>
<dbReference type="AlphaFoldDB" id="A0A1Y1V3Q1"/>
<dbReference type="Gene3D" id="2.10.25.10">
    <property type="entry name" value="Laminin"/>
    <property type="match status" value="1"/>
</dbReference>
<dbReference type="EMBL" id="MCFH01000034">
    <property type="protein sequence ID" value="ORX46593.1"/>
    <property type="molecule type" value="Genomic_DNA"/>
</dbReference>
<reference evidence="2 3" key="1">
    <citation type="submission" date="2016-08" db="EMBL/GenBank/DDBJ databases">
        <title>Genomes of anaerobic fungi encode conserved fungal cellulosomes for biomass hydrolysis.</title>
        <authorList>
            <consortium name="DOE Joint Genome Institute"/>
            <person name="Haitjema C.H."/>
            <person name="Gilmore S.P."/>
            <person name="Henske J.K."/>
            <person name="Solomon K.V."/>
            <person name="De Groot R."/>
            <person name="Kuo A."/>
            <person name="Mondo S.J."/>
            <person name="Salamov A.A."/>
            <person name="Labutti K."/>
            <person name="Zhao Z."/>
            <person name="Chiniquy J."/>
            <person name="Barry K."/>
            <person name="Brewer H.M."/>
            <person name="Purvine S.O."/>
            <person name="Wright A.T."/>
            <person name="Boxma B."/>
            <person name="Van Alen T."/>
            <person name="Hackstein J.H."/>
            <person name="Baker S.E."/>
            <person name="Grigoriev I.V."/>
            <person name="O'Malley M.A."/>
        </authorList>
    </citation>
    <scope>NUCLEOTIDE SEQUENCE [LARGE SCALE GENOMIC DNA]</scope>
    <source>
        <strain evidence="3">finn</strain>
    </source>
</reference>
<organism evidence="2 3">
    <name type="scientific">Piromyces finnis</name>
    <dbReference type="NCBI Taxonomy" id="1754191"/>
    <lineage>
        <taxon>Eukaryota</taxon>
        <taxon>Fungi</taxon>
        <taxon>Fungi incertae sedis</taxon>
        <taxon>Chytridiomycota</taxon>
        <taxon>Chytridiomycota incertae sedis</taxon>
        <taxon>Neocallimastigomycetes</taxon>
        <taxon>Neocallimastigales</taxon>
        <taxon>Neocallimastigaceae</taxon>
        <taxon>Piromyces</taxon>
    </lineage>
</organism>
<comment type="caution">
    <text evidence="2">The sequence shown here is derived from an EMBL/GenBank/DDBJ whole genome shotgun (WGS) entry which is preliminary data.</text>
</comment>
<keyword evidence="1" id="KW-1133">Transmembrane helix</keyword>
<evidence type="ECO:0000313" key="2">
    <source>
        <dbReference type="EMBL" id="ORX46593.1"/>
    </source>
</evidence>
<keyword evidence="1" id="KW-0812">Transmembrane</keyword>
<protein>
    <recommendedName>
        <fullName evidence="4">EGF-like domain-containing protein</fullName>
    </recommendedName>
</protein>
<reference evidence="2 3" key="2">
    <citation type="submission" date="2016-08" db="EMBL/GenBank/DDBJ databases">
        <title>Pervasive Adenine N6-methylation of Active Genes in Fungi.</title>
        <authorList>
            <consortium name="DOE Joint Genome Institute"/>
            <person name="Mondo S.J."/>
            <person name="Dannebaum R.O."/>
            <person name="Kuo R.C."/>
            <person name="Labutti K."/>
            <person name="Haridas S."/>
            <person name="Kuo A."/>
            <person name="Salamov A."/>
            <person name="Ahrendt S.R."/>
            <person name="Lipzen A."/>
            <person name="Sullivan W."/>
            <person name="Andreopoulos W.B."/>
            <person name="Clum A."/>
            <person name="Lindquist E."/>
            <person name="Daum C."/>
            <person name="Ramamoorthy G.K."/>
            <person name="Gryganskyi A."/>
            <person name="Culley D."/>
            <person name="Magnuson J.K."/>
            <person name="James T.Y."/>
            <person name="O'Malley M.A."/>
            <person name="Stajich J.E."/>
            <person name="Spatafora J.W."/>
            <person name="Visel A."/>
            <person name="Grigoriev I.V."/>
        </authorList>
    </citation>
    <scope>NUCLEOTIDE SEQUENCE [LARGE SCALE GENOMIC DNA]</scope>
    <source>
        <strain evidence="3">finn</strain>
    </source>
</reference>
<keyword evidence="1" id="KW-0472">Membrane</keyword>
<name>A0A1Y1V3Q1_9FUNG</name>
<gene>
    <name evidence="2" type="ORF">BCR36DRAFT_372055</name>
</gene>
<feature type="transmembrane region" description="Helical" evidence="1">
    <location>
        <begin position="790"/>
        <end position="812"/>
    </location>
</feature>
<evidence type="ECO:0000256" key="1">
    <source>
        <dbReference type="SAM" id="Phobius"/>
    </source>
</evidence>
<evidence type="ECO:0008006" key="4">
    <source>
        <dbReference type="Google" id="ProtNLM"/>
    </source>
</evidence>
<feature type="transmembrane region" description="Helical" evidence="1">
    <location>
        <begin position="12"/>
        <end position="33"/>
    </location>
</feature>
<sequence>MLGKKYNYLKYQILYVKYIFLILQWINIVKSIYVSNENEFKKALESGDCDIILQSSFSLRENYTIDSYNNNIKIYGKTKDITLNFINEQDGFYFNTLKTVEISNLKYIGNINLKNCNNTIISNVKYNGLIHGNNSNILFYNSTYFNTQDNLSLYGVYLNNSSFEIKESSLYGSKSILKYILFITVEVSKNKSNNIYSELKIMDSYLSGEYVTGIIKADSHSIINIQNTEFIKGYSSDNGSILNAINSSIIINECTIKDNFSDISGGSFYLENNNSFIISNSNIFNSTATLDGGIFYIAEEKKRNIVLNDDYPYKILNITANNMSKIHSNDGFGMILCIKKFGQVWLENFKGENYSCGKRVSCSALAISNNSELQIDLLYVLNTGRISINDSTFENIYTEKTDGLFYCNSCKIFRVTGIELNNAIIIGSMFYIGKSADADLSIVGSIFENINSCNELNGNECLKLKNKIKSNEDVVLFKGPYEDALVIERNTFINIYEYSGFRFPSPVTPWIYITFSYFENCYFEKSLIYVVQDDKLVVYNNSFFLVLYSIFKNIYSYDNGAIVNIPINTFESYITFNHTTIENTKSNISYSLNINTEALIKNKKKLISEFGKESFVTNPMYIKPNNTNTSLSIFSGNSFSDKISFNLYDDYNNLINMGSIIDDVHLEEIFFFKLELKDQINTKLIGQTTNYCFGTECVLPNFRGKFSPFKNNEYSIDFTINQCNVNGEVYKNNAYRDSPILKSCFIPKCEPSCINGLCINDNVCNCTNPLFTGNTCSEYYELKRIKSYDIIMRVISSILMIHAIYLIVKVIIYRKHDVIKEGGNIYYT</sequence>
<dbReference type="OrthoDB" id="409374at2759"/>
<proteinExistence type="predicted"/>